<dbReference type="PROSITE" id="PS00329">
    <property type="entry name" value="HSP70_2"/>
    <property type="match status" value="1"/>
</dbReference>
<dbReference type="Gene3D" id="3.30.420.40">
    <property type="match status" value="2"/>
</dbReference>
<keyword evidence="5" id="KW-1185">Reference proteome</keyword>
<dbReference type="Gene3D" id="3.90.640.10">
    <property type="entry name" value="Actin, Chain A, domain 4"/>
    <property type="match status" value="1"/>
</dbReference>
<dbReference type="Proteomes" id="UP000664859">
    <property type="component" value="Unassembled WGS sequence"/>
</dbReference>
<dbReference type="GO" id="GO:0140662">
    <property type="term" value="F:ATP-dependent protein folding chaperone"/>
    <property type="evidence" value="ECO:0007669"/>
    <property type="project" value="InterPro"/>
</dbReference>
<keyword evidence="2" id="KW-0067">ATP-binding</keyword>
<evidence type="ECO:0000313" key="4">
    <source>
        <dbReference type="EMBL" id="KAG5187956.1"/>
    </source>
</evidence>
<evidence type="ECO:0000256" key="2">
    <source>
        <dbReference type="ARBA" id="ARBA00022840"/>
    </source>
</evidence>
<organism evidence="4 5">
    <name type="scientific">Tribonema minus</name>
    <dbReference type="NCBI Taxonomy" id="303371"/>
    <lineage>
        <taxon>Eukaryota</taxon>
        <taxon>Sar</taxon>
        <taxon>Stramenopiles</taxon>
        <taxon>Ochrophyta</taxon>
        <taxon>PX clade</taxon>
        <taxon>Xanthophyceae</taxon>
        <taxon>Tribonematales</taxon>
        <taxon>Tribonemataceae</taxon>
        <taxon>Tribonema</taxon>
    </lineage>
</organism>
<dbReference type="InterPro" id="IPR043129">
    <property type="entry name" value="ATPase_NBD"/>
</dbReference>
<feature type="chain" id="PRO_5032545852" evidence="3">
    <location>
        <begin position="18"/>
        <end position="434"/>
    </location>
</feature>
<keyword evidence="1" id="KW-0547">Nucleotide-binding</keyword>
<dbReference type="InterPro" id="IPR018181">
    <property type="entry name" value="Heat_shock_70_CS"/>
</dbReference>
<dbReference type="PROSITE" id="PS00297">
    <property type="entry name" value="HSP70_1"/>
    <property type="match status" value="1"/>
</dbReference>
<proteinExistence type="predicted"/>
<name>A0A835Z661_9STRA</name>
<dbReference type="GO" id="GO:0005524">
    <property type="term" value="F:ATP binding"/>
    <property type="evidence" value="ECO:0007669"/>
    <property type="project" value="UniProtKB-KW"/>
</dbReference>
<evidence type="ECO:0000256" key="1">
    <source>
        <dbReference type="ARBA" id="ARBA00022741"/>
    </source>
</evidence>
<keyword evidence="4" id="KW-0346">Stress response</keyword>
<dbReference type="PRINTS" id="PR00301">
    <property type="entry name" value="HEATSHOCK70"/>
</dbReference>
<dbReference type="InterPro" id="IPR013126">
    <property type="entry name" value="Hsp_70_fam"/>
</dbReference>
<evidence type="ECO:0000313" key="5">
    <source>
        <dbReference type="Proteomes" id="UP000664859"/>
    </source>
</evidence>
<dbReference type="Pfam" id="PF00012">
    <property type="entry name" value="HSP70"/>
    <property type="match status" value="1"/>
</dbReference>
<accession>A0A835Z661</accession>
<dbReference type="EMBL" id="JAFCMP010000079">
    <property type="protein sequence ID" value="KAG5187956.1"/>
    <property type="molecule type" value="Genomic_DNA"/>
</dbReference>
<comment type="caution">
    <text evidence="4">The sequence shown here is derived from an EMBL/GenBank/DDBJ whole genome shotgun (WGS) entry which is preliminary data.</text>
</comment>
<sequence>MWIVLIALLVAVCAVLAANGFKGRVTVVGIDLGTTYSVVGVNEGGVVRIISAEDGSYLVPSMVSFLRSGEVAVGTAARQLAGNDTATTIYEAKRLIGREFPDEEDLLAEGTGRPFRLVRKPFSEDPSDAWFDLQSMTQHPAAISPQGIGTMVVRELLRMVHLDLGHTQVRAAVIAVPAKFDARQRRATAQAFQAAGLKVVRVLEEPTAAALAYGLQNRDDVHHVLVYDFGGGTLDVSLLYVAEGSVQVITSDGDDALGGGDFDRAMASVLVAKLAAGGGGAPEGCAPRAACAFDAPACALSALRGEAERVKQELSTAEAATARCVRPAAAAAATLIGRCPKACAAWELTEVAVTREEFEAAAAPLFERALAAVDRLMEKSGHDAGEIQEAVMVGGTSRMPRVRADLQRRLRLSHLNTHIDPDVTVAYGAATVAH</sequence>
<protein>
    <submittedName>
        <fullName evidence="4">Heat shock protein 70 family</fullName>
    </submittedName>
</protein>
<dbReference type="SUPFAM" id="SSF53067">
    <property type="entry name" value="Actin-like ATPase domain"/>
    <property type="match status" value="2"/>
</dbReference>
<evidence type="ECO:0000256" key="3">
    <source>
        <dbReference type="SAM" id="SignalP"/>
    </source>
</evidence>
<gene>
    <name evidence="4" type="ORF">JKP88DRAFT_269528</name>
</gene>
<keyword evidence="3" id="KW-0732">Signal</keyword>
<reference evidence="4" key="1">
    <citation type="submission" date="2021-02" db="EMBL/GenBank/DDBJ databases">
        <title>First Annotated Genome of the Yellow-green Alga Tribonema minus.</title>
        <authorList>
            <person name="Mahan K.M."/>
        </authorList>
    </citation>
    <scope>NUCLEOTIDE SEQUENCE</scope>
    <source>
        <strain evidence="4">UTEX B ZZ1240</strain>
    </source>
</reference>
<dbReference type="PANTHER" id="PTHR19375">
    <property type="entry name" value="HEAT SHOCK PROTEIN 70KDA"/>
    <property type="match status" value="1"/>
</dbReference>
<dbReference type="OrthoDB" id="2401965at2759"/>
<feature type="signal peptide" evidence="3">
    <location>
        <begin position="1"/>
        <end position="17"/>
    </location>
</feature>
<dbReference type="AlphaFoldDB" id="A0A835Z661"/>